<evidence type="ECO:0000259" key="1">
    <source>
        <dbReference type="Pfam" id="PF02541"/>
    </source>
</evidence>
<accession>A0A220VHN2</accession>
<dbReference type="GO" id="GO:0016462">
    <property type="term" value="F:pyrophosphatase activity"/>
    <property type="evidence" value="ECO:0007669"/>
    <property type="project" value="TreeGrafter"/>
</dbReference>
<dbReference type="InterPro" id="IPR003695">
    <property type="entry name" value="Ppx_GppA_N"/>
</dbReference>
<dbReference type="EMBL" id="CP022356">
    <property type="protein sequence ID" value="ASK79692.1"/>
    <property type="molecule type" value="Genomic_DNA"/>
</dbReference>
<dbReference type="FunFam" id="3.30.420.40:FF:000023">
    <property type="entry name" value="Guanosine-5'-triphosphate,3'-diphosphate pyrophosphatase"/>
    <property type="match status" value="1"/>
</dbReference>
<reference evidence="2 3" key="1">
    <citation type="journal article" date="2016" name="Int. J. Syst. Evol. Microbiol.">
        <title>Paraphotobacterium marinum gen. nov., sp. nov., a member of the family Vibrionaceae, isolated from surface seawater.</title>
        <authorList>
            <person name="Huang Z."/>
            <person name="Dong C."/>
            <person name="Shao Z."/>
        </authorList>
    </citation>
    <scope>NUCLEOTIDE SEQUENCE [LARGE SCALE GENOMIC DNA]</scope>
    <source>
        <strain evidence="2 3">NSCS20N07D</strain>
    </source>
</reference>
<name>A0A220VHN2_9GAMM</name>
<dbReference type="KEGG" id="pmai:CF386_11640"/>
<keyword evidence="3" id="KW-1185">Reference proteome</keyword>
<dbReference type="Gene3D" id="3.30.420.40">
    <property type="match status" value="1"/>
</dbReference>
<sequence length="123" mass="14395">MDINKQLVPVKNIAAIDLGSNSFHMIVAQLINKRFQIISRHKKRVHLASGLDNNKILSEEAMERGLDCLRLFAERIKDFEYKNVRIAATYTLREAKNAHVFITKAKKFFLMILKYYLELKKQD</sequence>
<evidence type="ECO:0000313" key="3">
    <source>
        <dbReference type="Proteomes" id="UP000242175"/>
    </source>
</evidence>
<protein>
    <recommendedName>
        <fullName evidence="1">Ppx/GppA phosphatase N-terminal domain-containing protein</fullName>
    </recommendedName>
</protein>
<dbReference type="AlphaFoldDB" id="A0A220VHN2"/>
<organism evidence="2 3">
    <name type="scientific">Paraphotobacterium marinum</name>
    <dbReference type="NCBI Taxonomy" id="1755811"/>
    <lineage>
        <taxon>Bacteria</taxon>
        <taxon>Pseudomonadati</taxon>
        <taxon>Pseudomonadota</taxon>
        <taxon>Gammaproteobacteria</taxon>
        <taxon>Vibrionales</taxon>
        <taxon>Vibrionaceae</taxon>
        <taxon>Paraphotobacterium</taxon>
    </lineage>
</organism>
<gene>
    <name evidence="2" type="ORF">CF386_11640</name>
</gene>
<dbReference type="Proteomes" id="UP000242175">
    <property type="component" value="Chromosome small"/>
</dbReference>
<dbReference type="SUPFAM" id="SSF53067">
    <property type="entry name" value="Actin-like ATPase domain"/>
    <property type="match status" value="1"/>
</dbReference>
<dbReference type="OrthoDB" id="9793035at2"/>
<dbReference type="Pfam" id="PF02541">
    <property type="entry name" value="Ppx-GppA"/>
    <property type="match status" value="1"/>
</dbReference>
<proteinExistence type="predicted"/>
<feature type="domain" description="Ppx/GppA phosphatase N-terminal" evidence="1">
    <location>
        <begin position="27"/>
        <end position="108"/>
    </location>
</feature>
<dbReference type="PANTHER" id="PTHR30005:SF0">
    <property type="entry name" value="RETROGRADE REGULATION PROTEIN 2"/>
    <property type="match status" value="1"/>
</dbReference>
<dbReference type="PANTHER" id="PTHR30005">
    <property type="entry name" value="EXOPOLYPHOSPHATASE"/>
    <property type="match status" value="1"/>
</dbReference>
<dbReference type="InterPro" id="IPR050273">
    <property type="entry name" value="GppA/Ppx_hydrolase"/>
</dbReference>
<evidence type="ECO:0000313" key="2">
    <source>
        <dbReference type="EMBL" id="ASK79692.1"/>
    </source>
</evidence>
<dbReference type="InterPro" id="IPR043129">
    <property type="entry name" value="ATPase_NBD"/>
</dbReference>